<dbReference type="AlphaFoldDB" id="A0A1H8W521"/>
<dbReference type="Pfam" id="PF07015">
    <property type="entry name" value="VirC1"/>
    <property type="match status" value="1"/>
</dbReference>
<dbReference type="EMBL" id="FNXB01000065">
    <property type="protein sequence ID" value="SEI20137.1"/>
    <property type="molecule type" value="Genomic_DNA"/>
</dbReference>
<evidence type="ECO:0000313" key="5">
    <source>
        <dbReference type="Proteomes" id="UP000198939"/>
    </source>
</evidence>
<dbReference type="EMBL" id="FOCV01000054">
    <property type="protein sequence ID" value="SEP22741.1"/>
    <property type="molecule type" value="Genomic_DNA"/>
</dbReference>
<protein>
    <submittedName>
        <fullName evidence="3">Chromosome partitioning protein</fullName>
    </submittedName>
    <submittedName>
        <fullName evidence="2">ParA-like protein</fullName>
    </submittedName>
</protein>
<dbReference type="CDD" id="cd02042">
    <property type="entry name" value="ParAB_family"/>
    <property type="match status" value="1"/>
</dbReference>
<reference evidence="4" key="2">
    <citation type="submission" date="2016-10" db="EMBL/GenBank/DDBJ databases">
        <authorList>
            <person name="Wibberg D."/>
        </authorList>
    </citation>
    <scope>NUCLEOTIDE SEQUENCE [LARGE SCALE GENOMIC DNA]</scope>
</reference>
<sequence>MKQTQSPSAFKGSIKMSRIYAAVSNKGGAGKTTLVTLAAGEYALRNERVLLIDADSRQNLSGWWRLCHNKQNVPDNIEVTTASTSRTLETAIERFATSFDLIVIDAPGVDSSLQTSIIRASELVISPIQPAIKEIEAAGQAIAMVNEINDEAGTQIQHLNVRTRVTIPGRNLEAYRYIRPFVAGLQQAAYRTALLDTELFERNIYRAIQNGLGTLQMQDLTDSVRKARAEVQALVNEIESKRSIHLKGIAA</sequence>
<evidence type="ECO:0000256" key="1">
    <source>
        <dbReference type="SAM" id="Coils"/>
    </source>
</evidence>
<feature type="coiled-coil region" evidence="1">
    <location>
        <begin position="217"/>
        <end position="244"/>
    </location>
</feature>
<dbReference type="PIRSF" id="PIRSF009320">
    <property type="entry name" value="Nuc_binding_HP_1000"/>
    <property type="match status" value="1"/>
</dbReference>
<dbReference type="SUPFAM" id="SSF52540">
    <property type="entry name" value="P-loop containing nucleoside triphosphate hydrolases"/>
    <property type="match status" value="1"/>
</dbReference>
<proteinExistence type="predicted"/>
<gene>
    <name evidence="2" type="ORF">RTCCBAU85039_6322</name>
    <name evidence="3" type="ORF">SAMN05216228_10548</name>
</gene>
<dbReference type="PANTHER" id="PTHR13696:SF99">
    <property type="entry name" value="COBYRINIC ACID AC-DIAMIDE SYNTHASE"/>
    <property type="match status" value="1"/>
</dbReference>
<dbReference type="Proteomes" id="UP000198939">
    <property type="component" value="Unassembled WGS sequence"/>
</dbReference>
<dbReference type="Proteomes" id="UP000183063">
    <property type="component" value="Unassembled WGS sequence"/>
</dbReference>
<dbReference type="InterPro" id="IPR050678">
    <property type="entry name" value="DNA_Partitioning_ATPase"/>
</dbReference>
<evidence type="ECO:0000313" key="3">
    <source>
        <dbReference type="EMBL" id="SEP22741.1"/>
    </source>
</evidence>
<dbReference type="Gene3D" id="3.40.50.300">
    <property type="entry name" value="P-loop containing nucleotide triphosphate hydrolases"/>
    <property type="match status" value="1"/>
</dbReference>
<dbReference type="InterPro" id="IPR009744">
    <property type="entry name" value="VirC1"/>
</dbReference>
<accession>A0A1H8W521</accession>
<name>A0A1H8W521_9HYPH</name>
<reference evidence="3 5" key="3">
    <citation type="submission" date="2016-10" db="EMBL/GenBank/DDBJ databases">
        <authorList>
            <person name="Varghese N."/>
            <person name="Submissions S."/>
        </authorList>
    </citation>
    <scope>NUCLEOTIDE SEQUENCE [LARGE SCALE GENOMIC DNA]</scope>
    <source>
        <strain evidence="3 5">CGMCC 1.7071</strain>
    </source>
</reference>
<keyword evidence="5" id="KW-1185">Reference proteome</keyword>
<evidence type="ECO:0000313" key="4">
    <source>
        <dbReference type="Proteomes" id="UP000183063"/>
    </source>
</evidence>
<evidence type="ECO:0000313" key="2">
    <source>
        <dbReference type="EMBL" id="SEI20137.1"/>
    </source>
</evidence>
<dbReference type="STRING" id="501024.RTCCBAU85039_6322"/>
<organism evidence="2 4">
    <name type="scientific">Rhizobium tibeticum</name>
    <dbReference type="NCBI Taxonomy" id="501024"/>
    <lineage>
        <taxon>Bacteria</taxon>
        <taxon>Pseudomonadati</taxon>
        <taxon>Pseudomonadota</taxon>
        <taxon>Alphaproteobacteria</taxon>
        <taxon>Hyphomicrobiales</taxon>
        <taxon>Rhizobiaceae</taxon>
        <taxon>Rhizobium/Agrobacterium group</taxon>
        <taxon>Rhizobium</taxon>
    </lineage>
</organism>
<dbReference type="PANTHER" id="PTHR13696">
    <property type="entry name" value="P-LOOP CONTAINING NUCLEOSIDE TRIPHOSPHATE HYDROLASE"/>
    <property type="match status" value="1"/>
</dbReference>
<dbReference type="InterPro" id="IPR027417">
    <property type="entry name" value="P-loop_NTPase"/>
</dbReference>
<reference evidence="2" key="1">
    <citation type="submission" date="2016-10" db="EMBL/GenBank/DDBJ databases">
        <authorList>
            <person name="de Groot N.N."/>
        </authorList>
    </citation>
    <scope>NUCLEOTIDE SEQUENCE [LARGE SCALE GENOMIC DNA]</scope>
    <source>
        <strain evidence="2">CCBAU85039</strain>
    </source>
</reference>
<keyword evidence="1" id="KW-0175">Coiled coil</keyword>